<evidence type="ECO:0000313" key="2">
    <source>
        <dbReference type="EMBL" id="RAI24635.1"/>
    </source>
</evidence>
<dbReference type="SUPFAM" id="SSF50475">
    <property type="entry name" value="FMN-binding split barrel"/>
    <property type="match status" value="1"/>
</dbReference>
<name>A0A327JEV4_9HYPH</name>
<dbReference type="AlphaFoldDB" id="A0A327JEV4"/>
<organism evidence="2 3">
    <name type="scientific">Rhodobium orientis</name>
    <dbReference type="NCBI Taxonomy" id="34017"/>
    <lineage>
        <taxon>Bacteria</taxon>
        <taxon>Pseudomonadati</taxon>
        <taxon>Pseudomonadota</taxon>
        <taxon>Alphaproteobacteria</taxon>
        <taxon>Hyphomicrobiales</taxon>
        <taxon>Rhodobiaceae</taxon>
        <taxon>Rhodobium</taxon>
    </lineage>
</organism>
<feature type="domain" description="Flavin reductase like" evidence="1">
    <location>
        <begin position="5"/>
        <end position="60"/>
    </location>
</feature>
<evidence type="ECO:0000313" key="3">
    <source>
        <dbReference type="Proteomes" id="UP000249299"/>
    </source>
</evidence>
<reference evidence="2 3" key="1">
    <citation type="submission" date="2017-07" db="EMBL/GenBank/DDBJ databases">
        <title>Draft Genome Sequences of Select Purple Nonsulfur Bacteria.</title>
        <authorList>
            <person name="Lasarre B."/>
            <person name="Mckinlay J.B."/>
        </authorList>
    </citation>
    <scope>NUCLEOTIDE SEQUENCE [LARGE SCALE GENOMIC DNA]</scope>
    <source>
        <strain evidence="2 3">DSM 11290</strain>
    </source>
</reference>
<dbReference type="GO" id="GO:0010181">
    <property type="term" value="F:FMN binding"/>
    <property type="evidence" value="ECO:0007669"/>
    <property type="project" value="InterPro"/>
</dbReference>
<dbReference type="InterPro" id="IPR012349">
    <property type="entry name" value="Split_barrel_FMN-bd"/>
</dbReference>
<protein>
    <recommendedName>
        <fullName evidence="1">Flavin reductase like domain-containing protein</fullName>
    </recommendedName>
</protein>
<dbReference type="EMBL" id="NPEV01000073">
    <property type="protein sequence ID" value="RAI24635.1"/>
    <property type="molecule type" value="Genomic_DNA"/>
</dbReference>
<proteinExistence type="predicted"/>
<dbReference type="Pfam" id="PF01613">
    <property type="entry name" value="Flavin_Reduct"/>
    <property type="match status" value="1"/>
</dbReference>
<dbReference type="InterPro" id="IPR002563">
    <property type="entry name" value="Flavin_Rdtase-like_dom"/>
</dbReference>
<gene>
    <name evidence="2" type="ORF">CH339_21845</name>
</gene>
<dbReference type="OrthoDB" id="7340984at2"/>
<dbReference type="Gene3D" id="2.30.110.10">
    <property type="entry name" value="Electron Transport, Fmn-binding Protein, Chain A"/>
    <property type="match status" value="1"/>
</dbReference>
<accession>A0A327JEV4</accession>
<dbReference type="Proteomes" id="UP000249299">
    <property type="component" value="Unassembled WGS sequence"/>
</dbReference>
<evidence type="ECO:0000259" key="1">
    <source>
        <dbReference type="Pfam" id="PF01613"/>
    </source>
</evidence>
<dbReference type="GO" id="GO:0016646">
    <property type="term" value="F:oxidoreductase activity, acting on the CH-NH group of donors, NAD or NADP as acceptor"/>
    <property type="evidence" value="ECO:0007669"/>
    <property type="project" value="UniProtKB-ARBA"/>
</dbReference>
<keyword evidence="3" id="KW-1185">Reference proteome</keyword>
<comment type="caution">
    <text evidence="2">The sequence shown here is derived from an EMBL/GenBank/DDBJ whole genome shotgun (WGS) entry which is preliminary data.</text>
</comment>
<sequence>MAAVASGQPKLLDAVTALDCEVIAAIATVSHILFIGAVVDAKTCSDRRPLLWHARQYTRVGEQIGAQHGAG</sequence>